<dbReference type="Pfam" id="PF01585">
    <property type="entry name" value="G-patch"/>
    <property type="match status" value="1"/>
</dbReference>
<dbReference type="PROSITE" id="PS50174">
    <property type="entry name" value="G_PATCH"/>
    <property type="match status" value="1"/>
</dbReference>
<accession>A0A6F9DTD1</accession>
<evidence type="ECO:0000256" key="5">
    <source>
        <dbReference type="SAM" id="MobiDB-lite"/>
    </source>
</evidence>
<evidence type="ECO:0000256" key="4">
    <source>
        <dbReference type="ARBA" id="ARBA00023242"/>
    </source>
</evidence>
<feature type="compositionally biased region" description="Polar residues" evidence="5">
    <location>
        <begin position="47"/>
        <end position="63"/>
    </location>
</feature>
<name>A0A6F9DTD1_9ASCI</name>
<keyword evidence="3" id="KW-0508">mRNA splicing</keyword>
<evidence type="ECO:0000313" key="7">
    <source>
        <dbReference type="EMBL" id="CAB3266694.1"/>
    </source>
</evidence>
<dbReference type="EMBL" id="LR790832">
    <property type="protein sequence ID" value="CAB3266694.1"/>
    <property type="molecule type" value="mRNA"/>
</dbReference>
<comment type="subcellular location">
    <subcellularLocation>
        <location evidence="1">Nucleus</location>
    </subcellularLocation>
</comment>
<feature type="region of interest" description="Disordered" evidence="5">
    <location>
        <begin position="406"/>
        <end position="435"/>
    </location>
</feature>
<dbReference type="GO" id="GO:0006397">
    <property type="term" value="P:mRNA processing"/>
    <property type="evidence" value="ECO:0007669"/>
    <property type="project" value="UniProtKB-KW"/>
</dbReference>
<dbReference type="GO" id="GO:0003723">
    <property type="term" value="F:RNA binding"/>
    <property type="evidence" value="ECO:0007669"/>
    <property type="project" value="TreeGrafter"/>
</dbReference>
<feature type="region of interest" description="Disordered" evidence="5">
    <location>
        <begin position="167"/>
        <end position="215"/>
    </location>
</feature>
<dbReference type="InterPro" id="IPR000467">
    <property type="entry name" value="G_patch_dom"/>
</dbReference>
<reference evidence="7" key="1">
    <citation type="submission" date="2020-04" db="EMBL/GenBank/DDBJ databases">
        <authorList>
            <person name="Neveu A P."/>
        </authorList>
    </citation>
    <scope>NUCLEOTIDE SEQUENCE</scope>
    <source>
        <tissue evidence="7">Whole embryo</tissue>
    </source>
</reference>
<sequence length="469" mass="51846">MASNTKLEKLNQQSDLLAKKLKEIEEKKAKSEANGQLPNDGNFMKNFLNQKGSANAASQSPIQPKQRLSKPPAMKSRFSSMFQQMKHNKMQASPAPVPTATSVTAKCFHNDDSSSSDEDTQPTPVKKLKTINRGVVKNAQIKKAVEPAIGKTPSALITSSLPKNAQNMSFGNDVTKQTSTPPKAETEMKQRKKKNRWGEKVDLTDIAPPGLAEIPGMTNPVQPVIQATPASLGLPATYRPVGLVGVQQLSTAQKKQLEEQREMQAMYSLVMANRNASQQAAAATAAAAAQADAAQANAKKKKFKHEYDSDEDIDDVTGTWEHKQRYMEMEKTKALAEKLTEEGQGKHFLGDFLPPAELEKFMETFKALKEGRTPDYSDYKEFKIQCDNVGFKMLAKMGWEEGKGLGSEGQGITAPVNQGQKSIDGRGLGIEKPDNLSKDDDDFSAYRKRMMLAYKFRPNPLNNPRRPYY</sequence>
<evidence type="ECO:0000256" key="3">
    <source>
        <dbReference type="ARBA" id="ARBA00023187"/>
    </source>
</evidence>
<dbReference type="InterPro" id="IPR040169">
    <property type="entry name" value="SUGP1/2"/>
</dbReference>
<feature type="region of interest" description="Disordered" evidence="5">
    <location>
        <begin position="27"/>
        <end position="131"/>
    </location>
</feature>
<dbReference type="AlphaFoldDB" id="A0A6F9DTD1"/>
<dbReference type="GO" id="GO:0005654">
    <property type="term" value="C:nucleoplasm"/>
    <property type="evidence" value="ECO:0007669"/>
    <property type="project" value="TreeGrafter"/>
</dbReference>
<evidence type="ECO:0000256" key="1">
    <source>
        <dbReference type="ARBA" id="ARBA00004123"/>
    </source>
</evidence>
<dbReference type="PANTHER" id="PTHR23340">
    <property type="entry name" value="ARGININE/SERINE RICH SPLICING FACTOR SF4/14"/>
    <property type="match status" value="1"/>
</dbReference>
<proteinExistence type="evidence at transcript level"/>
<dbReference type="GO" id="GO:0008380">
    <property type="term" value="P:RNA splicing"/>
    <property type="evidence" value="ECO:0007669"/>
    <property type="project" value="UniProtKB-KW"/>
</dbReference>
<dbReference type="SMART" id="SM00443">
    <property type="entry name" value="G_patch"/>
    <property type="match status" value="1"/>
</dbReference>
<feature type="domain" description="G-patch" evidence="6">
    <location>
        <begin position="386"/>
        <end position="433"/>
    </location>
</feature>
<organism evidence="7">
    <name type="scientific">Phallusia mammillata</name>
    <dbReference type="NCBI Taxonomy" id="59560"/>
    <lineage>
        <taxon>Eukaryota</taxon>
        <taxon>Metazoa</taxon>
        <taxon>Chordata</taxon>
        <taxon>Tunicata</taxon>
        <taxon>Ascidiacea</taxon>
        <taxon>Phlebobranchia</taxon>
        <taxon>Ascidiidae</taxon>
        <taxon>Phallusia</taxon>
    </lineage>
</organism>
<dbReference type="PANTHER" id="PTHR23340:SF0">
    <property type="entry name" value="SURP AND G-PATCH DOMAIN-CONTAINING PROTEIN 1 ISOFORM X1"/>
    <property type="match status" value="1"/>
</dbReference>
<evidence type="ECO:0000256" key="2">
    <source>
        <dbReference type="ARBA" id="ARBA00022664"/>
    </source>
</evidence>
<gene>
    <name evidence="7" type="primary">Sugp1</name>
</gene>
<keyword evidence="2" id="KW-0507">mRNA processing</keyword>
<protein>
    <submittedName>
        <fullName evidence="7">SURP and G-patch domain-containing protein 1-like</fullName>
    </submittedName>
</protein>
<feature type="compositionally biased region" description="Polar residues" evidence="5">
    <location>
        <begin position="167"/>
        <end position="181"/>
    </location>
</feature>
<evidence type="ECO:0000259" key="6">
    <source>
        <dbReference type="PROSITE" id="PS50174"/>
    </source>
</evidence>
<keyword evidence="4" id="KW-0539">Nucleus</keyword>